<reference evidence="12 13" key="1">
    <citation type="submission" date="2023-05" db="EMBL/GenBank/DDBJ databases">
        <title>Actinoplanes sp. NEAU-A12 genome sequencing.</title>
        <authorList>
            <person name="Wang Z.-S."/>
        </authorList>
    </citation>
    <scope>NUCLEOTIDE SEQUENCE [LARGE SCALE GENOMIC DNA]</scope>
    <source>
        <strain evidence="12 13">NEAU-A12</strain>
    </source>
</reference>
<dbReference type="SMART" id="SM00387">
    <property type="entry name" value="HATPase_c"/>
    <property type="match status" value="1"/>
</dbReference>
<feature type="transmembrane region" description="Helical" evidence="10">
    <location>
        <begin position="137"/>
        <end position="155"/>
    </location>
</feature>
<dbReference type="SUPFAM" id="SSF55874">
    <property type="entry name" value="ATPase domain of HSP90 chaperone/DNA topoisomerase II/histidine kinase"/>
    <property type="match status" value="1"/>
</dbReference>
<evidence type="ECO:0000256" key="2">
    <source>
        <dbReference type="ARBA" id="ARBA00012438"/>
    </source>
</evidence>
<protein>
    <recommendedName>
        <fullName evidence="2">histidine kinase</fullName>
        <ecNumber evidence="2">2.7.13.3</ecNumber>
    </recommendedName>
</protein>
<evidence type="ECO:0000256" key="6">
    <source>
        <dbReference type="ARBA" id="ARBA00022777"/>
    </source>
</evidence>
<evidence type="ECO:0000256" key="1">
    <source>
        <dbReference type="ARBA" id="ARBA00000085"/>
    </source>
</evidence>
<organism evidence="12 13">
    <name type="scientific">Actinoplanes sandaracinus</name>
    <dbReference type="NCBI Taxonomy" id="3045177"/>
    <lineage>
        <taxon>Bacteria</taxon>
        <taxon>Bacillati</taxon>
        <taxon>Actinomycetota</taxon>
        <taxon>Actinomycetes</taxon>
        <taxon>Micromonosporales</taxon>
        <taxon>Micromonosporaceae</taxon>
        <taxon>Actinoplanes</taxon>
    </lineage>
</organism>
<gene>
    <name evidence="12" type="ORF">QLQ12_00205</name>
</gene>
<dbReference type="InterPro" id="IPR011712">
    <property type="entry name" value="Sig_transdc_His_kin_sub3_dim/P"/>
</dbReference>
<keyword evidence="10" id="KW-1133">Transmembrane helix</keyword>
<dbReference type="Pfam" id="PF07730">
    <property type="entry name" value="HisKA_3"/>
    <property type="match status" value="1"/>
</dbReference>
<dbReference type="Gene3D" id="1.20.5.1930">
    <property type="match status" value="1"/>
</dbReference>
<proteinExistence type="predicted"/>
<sequence>MEQRTFLAARADRWARERPLRLDLALTGLTWVVCGPASALVAGATGLTVATAGIVALVFRRRFPALVLGWSAAAFAVQLLVVPIPLPGNAAQAIVVYTVAARVASLGVRLLALGCAVAGSLAGGFRWSTPPQYARNALVIGVTLAVCSVLIWVIGELVRGGRANTRALYEARIRLEENRLQEERLAAQRRRMVAAAEIHDIVAHSLTVVIVQADAGEYAAGHAPAWERADAGAVLATVAGTARTALAEVRGVIEMLHQPESAGEPPGAAVNLEDVRRLIESVRAAGLPVQVTGIDAWFDEMPAAVRLAVFRAIREALTNVLKHAGAGANAWLTVERGGDAVRVRVEDDGPGPPTPAPSAAKSGHGLNGLRERLSEVDGVLTAGPRPGHGFLVEVTIPVGGR</sequence>
<keyword evidence="3" id="KW-0597">Phosphoprotein</keyword>
<evidence type="ECO:0000313" key="13">
    <source>
        <dbReference type="Proteomes" id="UP001241758"/>
    </source>
</evidence>
<dbReference type="Pfam" id="PF02518">
    <property type="entry name" value="HATPase_c"/>
    <property type="match status" value="1"/>
</dbReference>
<keyword evidence="13" id="KW-1185">Reference proteome</keyword>
<dbReference type="EC" id="2.7.13.3" evidence="2"/>
<evidence type="ECO:0000259" key="11">
    <source>
        <dbReference type="SMART" id="SM00387"/>
    </source>
</evidence>
<dbReference type="InterPro" id="IPR050482">
    <property type="entry name" value="Sensor_HK_TwoCompSys"/>
</dbReference>
<dbReference type="GO" id="GO:0016301">
    <property type="term" value="F:kinase activity"/>
    <property type="evidence" value="ECO:0007669"/>
    <property type="project" value="UniProtKB-KW"/>
</dbReference>
<dbReference type="PANTHER" id="PTHR24421:SF10">
    <property type="entry name" value="NITRATE_NITRITE SENSOR PROTEIN NARQ"/>
    <property type="match status" value="1"/>
</dbReference>
<feature type="region of interest" description="Disordered" evidence="9">
    <location>
        <begin position="344"/>
        <end position="365"/>
    </location>
</feature>
<keyword evidence="7" id="KW-0067">ATP-binding</keyword>
<dbReference type="PANTHER" id="PTHR24421">
    <property type="entry name" value="NITRATE/NITRITE SENSOR PROTEIN NARX-RELATED"/>
    <property type="match status" value="1"/>
</dbReference>
<keyword evidence="4" id="KW-0808">Transferase</keyword>
<keyword evidence="6 12" id="KW-0418">Kinase</keyword>
<comment type="caution">
    <text evidence="12">The sequence shown here is derived from an EMBL/GenBank/DDBJ whole genome shotgun (WGS) entry which is preliminary data.</text>
</comment>
<keyword evidence="8" id="KW-0902">Two-component regulatory system</keyword>
<dbReference type="InterPro" id="IPR003594">
    <property type="entry name" value="HATPase_dom"/>
</dbReference>
<feature type="transmembrane region" description="Helical" evidence="10">
    <location>
        <begin position="29"/>
        <end position="59"/>
    </location>
</feature>
<dbReference type="Proteomes" id="UP001241758">
    <property type="component" value="Unassembled WGS sequence"/>
</dbReference>
<evidence type="ECO:0000256" key="3">
    <source>
        <dbReference type="ARBA" id="ARBA00022553"/>
    </source>
</evidence>
<dbReference type="Pfam" id="PF23539">
    <property type="entry name" value="DUF7134"/>
    <property type="match status" value="1"/>
</dbReference>
<evidence type="ECO:0000256" key="10">
    <source>
        <dbReference type="SAM" id="Phobius"/>
    </source>
</evidence>
<dbReference type="InterPro" id="IPR036890">
    <property type="entry name" value="HATPase_C_sf"/>
</dbReference>
<dbReference type="RefSeq" id="WP_282756180.1">
    <property type="nucleotide sequence ID" value="NZ_JASCTH010000001.1"/>
</dbReference>
<evidence type="ECO:0000256" key="4">
    <source>
        <dbReference type="ARBA" id="ARBA00022679"/>
    </source>
</evidence>
<dbReference type="EMBL" id="JASCTH010000001">
    <property type="protein sequence ID" value="MDI6097028.1"/>
    <property type="molecule type" value="Genomic_DNA"/>
</dbReference>
<comment type="catalytic activity">
    <reaction evidence="1">
        <text>ATP + protein L-histidine = ADP + protein N-phospho-L-histidine.</text>
        <dbReference type="EC" id="2.7.13.3"/>
    </reaction>
</comment>
<keyword evidence="10" id="KW-0472">Membrane</keyword>
<evidence type="ECO:0000313" key="12">
    <source>
        <dbReference type="EMBL" id="MDI6097028.1"/>
    </source>
</evidence>
<keyword evidence="5" id="KW-0547">Nucleotide-binding</keyword>
<dbReference type="InterPro" id="IPR055558">
    <property type="entry name" value="DUF7134"/>
</dbReference>
<feature type="transmembrane region" description="Helical" evidence="10">
    <location>
        <begin position="106"/>
        <end position="125"/>
    </location>
</feature>
<accession>A0ABT6WBD0</accession>
<dbReference type="Gene3D" id="3.30.565.10">
    <property type="entry name" value="Histidine kinase-like ATPase, C-terminal domain"/>
    <property type="match status" value="1"/>
</dbReference>
<evidence type="ECO:0000256" key="8">
    <source>
        <dbReference type="ARBA" id="ARBA00023012"/>
    </source>
</evidence>
<feature type="transmembrane region" description="Helical" evidence="10">
    <location>
        <begin position="66"/>
        <end position="86"/>
    </location>
</feature>
<evidence type="ECO:0000256" key="5">
    <source>
        <dbReference type="ARBA" id="ARBA00022741"/>
    </source>
</evidence>
<feature type="domain" description="Histidine kinase/HSP90-like ATPase" evidence="11">
    <location>
        <begin position="304"/>
        <end position="400"/>
    </location>
</feature>
<dbReference type="CDD" id="cd16917">
    <property type="entry name" value="HATPase_UhpB-NarQ-NarX-like"/>
    <property type="match status" value="1"/>
</dbReference>
<name>A0ABT6WBD0_9ACTN</name>
<evidence type="ECO:0000256" key="9">
    <source>
        <dbReference type="SAM" id="MobiDB-lite"/>
    </source>
</evidence>
<keyword evidence="10" id="KW-0812">Transmembrane</keyword>
<evidence type="ECO:0000256" key="7">
    <source>
        <dbReference type="ARBA" id="ARBA00022840"/>
    </source>
</evidence>